<organism evidence="2 3">
    <name type="scientific">Effrenium voratum</name>
    <dbReference type="NCBI Taxonomy" id="2562239"/>
    <lineage>
        <taxon>Eukaryota</taxon>
        <taxon>Sar</taxon>
        <taxon>Alveolata</taxon>
        <taxon>Dinophyceae</taxon>
        <taxon>Suessiales</taxon>
        <taxon>Symbiodiniaceae</taxon>
        <taxon>Effrenium</taxon>
    </lineage>
</organism>
<keyword evidence="1" id="KW-0732">Signal</keyword>
<dbReference type="AlphaFoldDB" id="A0AA36NKJ8"/>
<gene>
    <name evidence="2" type="ORF">EVOR1521_LOCUS28070</name>
</gene>
<feature type="chain" id="PRO_5041416022" description="S-adenosyl-L-methionine-dependent methyltransferase" evidence="1">
    <location>
        <begin position="17"/>
        <end position="238"/>
    </location>
</feature>
<proteinExistence type="predicted"/>
<reference evidence="2" key="1">
    <citation type="submission" date="2023-08" db="EMBL/GenBank/DDBJ databases">
        <authorList>
            <person name="Chen Y."/>
            <person name="Shah S."/>
            <person name="Dougan E. K."/>
            <person name="Thang M."/>
            <person name="Chan C."/>
        </authorList>
    </citation>
    <scope>NUCLEOTIDE SEQUENCE</scope>
</reference>
<protein>
    <recommendedName>
        <fullName evidence="4">S-adenosyl-L-methionine-dependent methyltransferase</fullName>
    </recommendedName>
</protein>
<comment type="caution">
    <text evidence="2">The sequence shown here is derived from an EMBL/GenBank/DDBJ whole genome shotgun (WGS) entry which is preliminary data.</text>
</comment>
<dbReference type="Proteomes" id="UP001178507">
    <property type="component" value="Unassembled WGS sequence"/>
</dbReference>
<evidence type="ECO:0000256" key="1">
    <source>
        <dbReference type="SAM" id="SignalP"/>
    </source>
</evidence>
<name>A0AA36NKJ8_9DINO</name>
<feature type="signal peptide" evidence="1">
    <location>
        <begin position="1"/>
        <end position="16"/>
    </location>
</feature>
<evidence type="ECO:0000313" key="2">
    <source>
        <dbReference type="EMBL" id="CAJ1405998.1"/>
    </source>
</evidence>
<evidence type="ECO:0000313" key="3">
    <source>
        <dbReference type="Proteomes" id="UP001178507"/>
    </source>
</evidence>
<sequence length="238" mass="25955">MAHWLIIFCAVHLASSFQCDPALNDTLKARRALHRCERFLAAQCHGQNRLVEIPGTCPQPNVGMPPPATSLFPGTEATELGCITRSSRLGRALWCLARATKSALELFTGIGAGSSLLLAHALTAEKPTLGRFYTVDRELGNAVHAQEVMRVFGLPAQVLRLQGPQGLDELTASVVQKPGNWILQGDVFKHPELIQALCYVTGGMDLIMLDPPTVDFRHTWSAPMPPGVFQLNSPRGWL</sequence>
<evidence type="ECO:0008006" key="4">
    <source>
        <dbReference type="Google" id="ProtNLM"/>
    </source>
</evidence>
<dbReference type="EMBL" id="CAUJNA010003612">
    <property type="protein sequence ID" value="CAJ1405998.1"/>
    <property type="molecule type" value="Genomic_DNA"/>
</dbReference>
<accession>A0AA36NKJ8</accession>
<keyword evidence="3" id="KW-1185">Reference proteome</keyword>